<dbReference type="OMA" id="FEDFKWH"/>
<dbReference type="SMART" id="SM00114">
    <property type="entry name" value="CARD"/>
    <property type="match status" value="1"/>
</dbReference>
<proteinExistence type="predicted"/>
<dbReference type="AlphaFoldDB" id="A0A3B4U767"/>
<evidence type="ECO:0000259" key="3">
    <source>
        <dbReference type="PROSITE" id="PS50824"/>
    </source>
</evidence>
<dbReference type="SUPFAM" id="SSF47986">
    <property type="entry name" value="DEATH domain"/>
    <property type="match status" value="2"/>
</dbReference>
<evidence type="ECO:0000313" key="4">
    <source>
        <dbReference type="Ensembl" id="ENSSDUP00000014439.1"/>
    </source>
</evidence>
<dbReference type="SMART" id="SM01289">
    <property type="entry name" value="PYRIN"/>
    <property type="match status" value="1"/>
</dbReference>
<name>A0A3B4U767_SERDU</name>
<evidence type="ECO:0000259" key="1">
    <source>
        <dbReference type="PROSITE" id="PS50168"/>
    </source>
</evidence>
<dbReference type="GeneID" id="111236860"/>
<dbReference type="InterPro" id="IPR011029">
    <property type="entry name" value="DEATH-like_dom_sf"/>
</dbReference>
<organism evidence="4 5">
    <name type="scientific">Seriola dumerili</name>
    <name type="common">Greater amberjack</name>
    <name type="synonym">Caranx dumerili</name>
    <dbReference type="NCBI Taxonomy" id="41447"/>
    <lineage>
        <taxon>Eukaryota</taxon>
        <taxon>Metazoa</taxon>
        <taxon>Chordata</taxon>
        <taxon>Craniata</taxon>
        <taxon>Vertebrata</taxon>
        <taxon>Euteleostomi</taxon>
        <taxon>Actinopterygii</taxon>
        <taxon>Neopterygii</taxon>
        <taxon>Teleostei</taxon>
        <taxon>Neoteleostei</taxon>
        <taxon>Acanthomorphata</taxon>
        <taxon>Carangaria</taxon>
        <taxon>Carangiformes</taxon>
        <taxon>Carangidae</taxon>
        <taxon>Seriola</taxon>
    </lineage>
</organism>
<dbReference type="Pfam" id="PF02758">
    <property type="entry name" value="PYRIN"/>
    <property type="match status" value="1"/>
</dbReference>
<dbReference type="GeneTree" id="ENSGT00940000177274"/>
<evidence type="ECO:0000259" key="2">
    <source>
        <dbReference type="PROSITE" id="PS50209"/>
    </source>
</evidence>
<feature type="domain" description="Pyrin" evidence="3">
    <location>
        <begin position="1"/>
        <end position="88"/>
    </location>
</feature>
<dbReference type="PROSITE" id="PS50824">
    <property type="entry name" value="DAPIN"/>
    <property type="match status" value="1"/>
</dbReference>
<dbReference type="KEGG" id="sdu:111236860"/>
<sequence length="203" mass="22371">MTDTDLINILDELRDDEFKRFKWFLKRETVDSLPPISESRLSKAEREETVDLMEQKYGSAGAVETMERVLKKICRNDLVKKLATVSSGAAGAGPAGTLSVPAGTLKVPLWTQDVSAEEKLMSVRTQFINRVSEPVLRTLLDKLLERGVITDGEMDYAAVTPSRADKARVVIDTVRKKGSQASAALIAALREVDSCLSTELNLM</sequence>
<reference evidence="4" key="2">
    <citation type="submission" date="2025-09" db="UniProtKB">
        <authorList>
            <consortium name="Ensembl"/>
        </authorList>
    </citation>
    <scope>IDENTIFICATION</scope>
</reference>
<dbReference type="STRING" id="41447.ENSSDUP00000014439"/>
<dbReference type="Gene3D" id="1.10.533.10">
    <property type="entry name" value="Death Domain, Fas"/>
    <property type="match status" value="2"/>
</dbReference>
<dbReference type="PROSITE" id="PS50168">
    <property type="entry name" value="DED"/>
    <property type="match status" value="1"/>
</dbReference>
<reference evidence="4" key="1">
    <citation type="submission" date="2025-08" db="UniProtKB">
        <authorList>
            <consortium name="Ensembl"/>
        </authorList>
    </citation>
    <scope>IDENTIFICATION</scope>
</reference>
<feature type="domain" description="CARD" evidence="2">
    <location>
        <begin position="112"/>
        <end position="203"/>
    </location>
</feature>
<dbReference type="GO" id="GO:0042981">
    <property type="term" value="P:regulation of apoptotic process"/>
    <property type="evidence" value="ECO:0007669"/>
    <property type="project" value="InterPro"/>
</dbReference>
<dbReference type="Pfam" id="PF00619">
    <property type="entry name" value="CARD"/>
    <property type="match status" value="1"/>
</dbReference>
<dbReference type="Ensembl" id="ENSSDUT00000014720.1">
    <property type="protein sequence ID" value="ENSSDUP00000014439.1"/>
    <property type="gene ID" value="ENSSDUG00000010541.1"/>
</dbReference>
<dbReference type="Proteomes" id="UP000261420">
    <property type="component" value="Unplaced"/>
</dbReference>
<dbReference type="RefSeq" id="XP_022621458.1">
    <property type="nucleotide sequence ID" value="XM_022765737.1"/>
</dbReference>
<dbReference type="InterPro" id="IPR001875">
    <property type="entry name" value="DED_dom"/>
</dbReference>
<dbReference type="RefSeq" id="XP_022621457.1">
    <property type="nucleotide sequence ID" value="XM_022765736.1"/>
</dbReference>
<evidence type="ECO:0000313" key="5">
    <source>
        <dbReference type="Proteomes" id="UP000261420"/>
    </source>
</evidence>
<dbReference type="InterPro" id="IPR004020">
    <property type="entry name" value="DAPIN"/>
</dbReference>
<accession>A0A3B4U767</accession>
<dbReference type="PROSITE" id="PS50209">
    <property type="entry name" value="CARD"/>
    <property type="match status" value="1"/>
</dbReference>
<dbReference type="InterPro" id="IPR001315">
    <property type="entry name" value="CARD"/>
</dbReference>
<feature type="domain" description="DED" evidence="1">
    <location>
        <begin position="1"/>
        <end position="84"/>
    </location>
</feature>
<protein>
    <submittedName>
        <fullName evidence="4">Uncharacterized LOC111236860</fullName>
    </submittedName>
</protein>
<keyword evidence="5" id="KW-1185">Reference proteome</keyword>